<feature type="region of interest" description="Disordered" evidence="1">
    <location>
        <begin position="119"/>
        <end position="139"/>
    </location>
</feature>
<dbReference type="GeneID" id="81362237"/>
<name>A0A9W9JYF7_9EURO</name>
<dbReference type="AlphaFoldDB" id="A0A9W9JYF7"/>
<sequence length="305" mass="34395">MRKPSLAQAVYNATFPRARACDPGSFAAHITRNLVPEVRIETNTFYGPLDSIEAQYPGLDYSYGPHRMRLGRFPWHRRLFQVFDKLRLTETEINELCCWEGTKSARKRYEAEEGITVQDTTGSGVRPATPPPEPSAVVHHYDPCEPEEELELDILEQMIETRSDHTVRASESRGSSSVVSDFRAEEEEDYSDDEMESCGVALNRRLFDAMAARDQGANVPLDEDWEQWLKEAGERGTFGDMVHAIRAGQPLNFVPEAPTSAIRHSDLHRGPRAATVSAEQYLFSDILANSIAFPQTPSHTRRTAR</sequence>
<reference evidence="2" key="1">
    <citation type="submission" date="2022-11" db="EMBL/GenBank/DDBJ databases">
        <authorList>
            <person name="Petersen C."/>
        </authorList>
    </citation>
    <scope>NUCLEOTIDE SEQUENCE</scope>
    <source>
        <strain evidence="2">IBT 30761</strain>
    </source>
</reference>
<feature type="compositionally biased region" description="Low complexity" evidence="1">
    <location>
        <begin position="172"/>
        <end position="181"/>
    </location>
</feature>
<dbReference type="OrthoDB" id="4106209at2759"/>
<dbReference type="EMBL" id="JAPQKI010000010">
    <property type="protein sequence ID" value="KAJ5085996.1"/>
    <property type="molecule type" value="Genomic_DNA"/>
</dbReference>
<comment type="caution">
    <text evidence="2">The sequence shown here is derived from an EMBL/GenBank/DDBJ whole genome shotgun (WGS) entry which is preliminary data.</text>
</comment>
<feature type="region of interest" description="Disordered" evidence="1">
    <location>
        <begin position="163"/>
        <end position="195"/>
    </location>
</feature>
<dbReference type="Proteomes" id="UP001149074">
    <property type="component" value="Unassembled WGS sequence"/>
</dbReference>
<proteinExistence type="predicted"/>
<organism evidence="2 3">
    <name type="scientific">Penicillium argentinense</name>
    <dbReference type="NCBI Taxonomy" id="1131581"/>
    <lineage>
        <taxon>Eukaryota</taxon>
        <taxon>Fungi</taxon>
        <taxon>Dikarya</taxon>
        <taxon>Ascomycota</taxon>
        <taxon>Pezizomycotina</taxon>
        <taxon>Eurotiomycetes</taxon>
        <taxon>Eurotiomycetidae</taxon>
        <taxon>Eurotiales</taxon>
        <taxon>Aspergillaceae</taxon>
        <taxon>Penicillium</taxon>
    </lineage>
</organism>
<evidence type="ECO:0000256" key="1">
    <source>
        <dbReference type="SAM" id="MobiDB-lite"/>
    </source>
</evidence>
<evidence type="ECO:0000313" key="3">
    <source>
        <dbReference type="Proteomes" id="UP001149074"/>
    </source>
</evidence>
<reference evidence="2" key="2">
    <citation type="journal article" date="2023" name="IMA Fungus">
        <title>Comparative genomic study of the Penicillium genus elucidates a diverse pangenome and 15 lateral gene transfer events.</title>
        <authorList>
            <person name="Petersen C."/>
            <person name="Sorensen T."/>
            <person name="Nielsen M.R."/>
            <person name="Sondergaard T.E."/>
            <person name="Sorensen J.L."/>
            <person name="Fitzpatrick D.A."/>
            <person name="Frisvad J.C."/>
            <person name="Nielsen K.L."/>
        </authorList>
    </citation>
    <scope>NUCLEOTIDE SEQUENCE</scope>
    <source>
        <strain evidence="2">IBT 30761</strain>
    </source>
</reference>
<evidence type="ECO:0000313" key="2">
    <source>
        <dbReference type="EMBL" id="KAJ5085996.1"/>
    </source>
</evidence>
<feature type="compositionally biased region" description="Acidic residues" evidence="1">
    <location>
        <begin position="184"/>
        <end position="195"/>
    </location>
</feature>
<keyword evidence="3" id="KW-1185">Reference proteome</keyword>
<accession>A0A9W9JYF7</accession>
<gene>
    <name evidence="2" type="ORF">N7532_010767</name>
</gene>
<dbReference type="RefSeq" id="XP_056470674.1">
    <property type="nucleotide sequence ID" value="XM_056623258.1"/>
</dbReference>
<protein>
    <submittedName>
        <fullName evidence="2">Uncharacterized protein</fullName>
    </submittedName>
</protein>